<dbReference type="PANTHER" id="PTHR34308:SF1">
    <property type="entry name" value="COBALAMIN BIOSYNTHESIS PROTEIN CBIB"/>
    <property type="match status" value="1"/>
</dbReference>
<evidence type="ECO:0000313" key="11">
    <source>
        <dbReference type="Proteomes" id="UP001149821"/>
    </source>
</evidence>
<feature type="transmembrane region" description="Helical" evidence="9">
    <location>
        <begin position="303"/>
        <end position="320"/>
    </location>
</feature>
<keyword evidence="7 9" id="KW-1133">Transmembrane helix</keyword>
<evidence type="ECO:0000256" key="9">
    <source>
        <dbReference type="SAM" id="Phobius"/>
    </source>
</evidence>
<dbReference type="PANTHER" id="PTHR34308">
    <property type="entry name" value="COBALAMIN BIOSYNTHESIS PROTEIN CBIB"/>
    <property type="match status" value="1"/>
</dbReference>
<comment type="caution">
    <text evidence="10">The sequence shown here is derived from an EMBL/GenBank/DDBJ whole genome shotgun (WGS) entry which is preliminary data.</text>
</comment>
<comment type="pathway">
    <text evidence="2">Cofactor biosynthesis; adenosylcobalamin biosynthesis.</text>
</comment>
<comment type="subcellular location">
    <subcellularLocation>
        <location evidence="1">Cell membrane</location>
        <topology evidence="1">Multi-pass membrane protein</topology>
    </subcellularLocation>
</comment>
<evidence type="ECO:0000256" key="7">
    <source>
        <dbReference type="ARBA" id="ARBA00022989"/>
    </source>
</evidence>
<evidence type="ECO:0000256" key="2">
    <source>
        <dbReference type="ARBA" id="ARBA00004953"/>
    </source>
</evidence>
<evidence type="ECO:0000256" key="8">
    <source>
        <dbReference type="ARBA" id="ARBA00023136"/>
    </source>
</evidence>
<reference evidence="10" key="1">
    <citation type="submission" date="2021-12" db="EMBL/GenBank/DDBJ databases">
        <title>Enterovibrio ZSDZ35 sp. nov. and Enterovibrio ZSDZ42 sp. nov., isolated from coastal seawater in Qingdao.</title>
        <authorList>
            <person name="Zhang P."/>
        </authorList>
    </citation>
    <scope>NUCLEOTIDE SEQUENCE</scope>
    <source>
        <strain evidence="10">ZSDZ35</strain>
    </source>
</reference>
<dbReference type="Pfam" id="PF03186">
    <property type="entry name" value="CobD_Cbib"/>
    <property type="match status" value="1"/>
</dbReference>
<dbReference type="NCBIfam" id="NF006476">
    <property type="entry name" value="PRK08878.1"/>
    <property type="match status" value="1"/>
</dbReference>
<keyword evidence="4" id="KW-1003">Cell membrane</keyword>
<keyword evidence="8 9" id="KW-0472">Membrane</keyword>
<sequence length="321" mass="35547">MTELPTPFGALLDHSTLLAMWGALILHWFYPIPANITPLGLWRRVAVAIAEKVNHLEDPPAQQRLAGTLSLAIMWLTIAVLLIALKQLVWTVWLFDLLLLWFALGWKPISVAAYNVEQALNRDDKPTARTYLSKILNRDTCSLSQVGIAKAGCETLLAGYARGLIGVLFWYAIGGGIAAFLYALIVQLARCWPTRRQEYADFGLATAAFLTVLDWLPNRLFALLIAAGLRFNHAIEAIRLNGNQWSANGIGWLLASSGAKFQVALGGPAIYDNDKVSRPTLGGIITPSSLHLAMLNQQLRQKALIWIVIQSFFMWFAHGFL</sequence>
<dbReference type="Proteomes" id="UP001149821">
    <property type="component" value="Unassembled WGS sequence"/>
</dbReference>
<feature type="transmembrane region" description="Helical" evidence="9">
    <location>
        <begin position="168"/>
        <end position="189"/>
    </location>
</feature>
<protein>
    <submittedName>
        <fullName evidence="10">Cobalamin biosynthesis family protein</fullName>
    </submittedName>
</protein>
<accession>A0ABT5QU95</accession>
<evidence type="ECO:0000313" key="10">
    <source>
        <dbReference type="EMBL" id="MDD1784080.1"/>
    </source>
</evidence>
<gene>
    <name evidence="10" type="ORF">LRP49_23175</name>
</gene>
<keyword evidence="5" id="KW-0169">Cobalamin biosynthesis</keyword>
<evidence type="ECO:0000256" key="6">
    <source>
        <dbReference type="ARBA" id="ARBA00022692"/>
    </source>
</evidence>
<evidence type="ECO:0000256" key="1">
    <source>
        <dbReference type="ARBA" id="ARBA00004651"/>
    </source>
</evidence>
<comment type="similarity">
    <text evidence="3">Belongs to the CobD/CbiB family.</text>
</comment>
<proteinExistence type="inferred from homology"/>
<feature type="transmembrane region" description="Helical" evidence="9">
    <location>
        <begin position="65"/>
        <end position="85"/>
    </location>
</feature>
<dbReference type="RefSeq" id="WP_274145769.1">
    <property type="nucleotide sequence ID" value="NZ_JAJUBB010000028.1"/>
</dbReference>
<organism evidence="10 11">
    <name type="scientific">Enterovibrio qingdaonensis</name>
    <dbReference type="NCBI Taxonomy" id="2899818"/>
    <lineage>
        <taxon>Bacteria</taxon>
        <taxon>Pseudomonadati</taxon>
        <taxon>Pseudomonadota</taxon>
        <taxon>Gammaproteobacteria</taxon>
        <taxon>Vibrionales</taxon>
        <taxon>Vibrionaceae</taxon>
        <taxon>Enterovibrio</taxon>
    </lineage>
</organism>
<name>A0ABT5QU95_9GAMM</name>
<dbReference type="InterPro" id="IPR004485">
    <property type="entry name" value="Cobalamin_biosynth_CobD/CbiB"/>
</dbReference>
<evidence type="ECO:0000256" key="3">
    <source>
        <dbReference type="ARBA" id="ARBA00006263"/>
    </source>
</evidence>
<evidence type="ECO:0000256" key="5">
    <source>
        <dbReference type="ARBA" id="ARBA00022573"/>
    </source>
</evidence>
<dbReference type="EMBL" id="JAJUBB010000028">
    <property type="protein sequence ID" value="MDD1784080.1"/>
    <property type="molecule type" value="Genomic_DNA"/>
</dbReference>
<evidence type="ECO:0000256" key="4">
    <source>
        <dbReference type="ARBA" id="ARBA00022475"/>
    </source>
</evidence>
<keyword evidence="11" id="KW-1185">Reference proteome</keyword>
<keyword evidence="6 9" id="KW-0812">Transmembrane</keyword>